<dbReference type="Gene3D" id="3.40.50.200">
    <property type="entry name" value="Peptidase S8/S53 domain"/>
    <property type="match status" value="1"/>
</dbReference>
<protein>
    <submittedName>
        <fullName evidence="10">WD40 repeat protein</fullName>
    </submittedName>
</protein>
<evidence type="ECO:0000313" key="10">
    <source>
        <dbReference type="EMBL" id="ROP33495.1"/>
    </source>
</evidence>
<dbReference type="PROSITE" id="PS00138">
    <property type="entry name" value="SUBTILASE_SER"/>
    <property type="match status" value="1"/>
</dbReference>
<dbReference type="InterPro" id="IPR010259">
    <property type="entry name" value="S8pro/Inhibitor_I9"/>
</dbReference>
<dbReference type="InterPro" id="IPR022398">
    <property type="entry name" value="Peptidase_S8_His-AS"/>
</dbReference>
<dbReference type="Pfam" id="PF05922">
    <property type="entry name" value="Inhibitor_I9"/>
    <property type="match status" value="1"/>
</dbReference>
<evidence type="ECO:0000313" key="11">
    <source>
        <dbReference type="Proteomes" id="UP000271683"/>
    </source>
</evidence>
<dbReference type="Gene3D" id="3.30.70.80">
    <property type="entry name" value="Peptidase S8 propeptide/proteinase inhibitor I9"/>
    <property type="match status" value="1"/>
</dbReference>
<dbReference type="GO" id="GO:0004252">
    <property type="term" value="F:serine-type endopeptidase activity"/>
    <property type="evidence" value="ECO:0007669"/>
    <property type="project" value="UniProtKB-UniRule"/>
</dbReference>
<dbReference type="PANTHER" id="PTHR43806:SF11">
    <property type="entry name" value="CEREVISIN-RELATED"/>
    <property type="match status" value="1"/>
</dbReference>
<evidence type="ECO:0000259" key="8">
    <source>
        <dbReference type="Pfam" id="PF00082"/>
    </source>
</evidence>
<dbReference type="SUPFAM" id="SSF54897">
    <property type="entry name" value="Protease propeptides/inhibitors"/>
    <property type="match status" value="1"/>
</dbReference>
<keyword evidence="4 6" id="KW-0720">Serine protease</keyword>
<evidence type="ECO:0000259" key="9">
    <source>
        <dbReference type="Pfam" id="PF05922"/>
    </source>
</evidence>
<sequence>MLVGVITSALLASPAQREGVVLGANAAGAIADSFIVALKTPLQSSDDVAAVAQRLVGDDVVNVFGEGFSGFTVRLSERRARILAAHPLVQHVEQNRVVQQATVQRNATWGLDRVDERSLPRSGTYTAASDARAVHAYVIDSGIRIGHSQFGGRASYGVDFVDGGAAADCSGHGTHVAGTIGGAHSGLAKRVRLVAVRVLDCRGAGTLAEVVAGINWVTTHAVRPAVANMSLGMPNSASVERAVQKSINAGIVYVVAAGNEGTNACHGSPSGLAAAITVGATDSTDRRPAWSNYGRCVDLFAPGVNITSASSRSNSATATKSGTSMAAPHVAGAVAMIQAAHPGWSPSQIRARLISDATTGAVKSKGTGSPNRLLYVPRPPATAIRTTALPGGAVARGYSTRVALTRALTGRWSVASGNLPRGLSLSASGWISGTPGRAGKSRVTLRFTDFVPRSITRSMALTIKANAPVIKTAALPAATLGADYQGQLRTVDSRPGTWRLVKGVVPRGLTLTTKGTFAGIPNAAGSFTFTVRFADRYGQHATRAYKVVSRVNPPVIVTAELPAGEYEKRYSVRLQTRDRRTGTWALAVGELPAGLTLSTDGLITGTPTTRGAFPITLRFVDPAGQTATRMYSLLIDLNPPIIATTELPGATSGSPYTAQLRTQDQRPGTWSITDGTLPVGLTMTPAGLLAGTPATAGSTPLTLLFTDSLQRTASQSYALTVAPGPAVISTDVVPAGAVGEAYHAQLSLIAARPGMWSIGQGTLPPGLTLSPTGAIAGTPTGAASITVAVRFTDSNGFIAERLLTVTVNPPPSTLVTQTWNTPFGDPALSADGRYVAFRGISGSQRSGVIRHDLATQTRVSGYAQSSVVPAISADGKYIVANASSIWSRPATFDAFYQHEPITTGWSHRAASLQYNSLSNDVGGGIDSPAVSANGRYVAFASTSTDVVRTGGQQTTGSPNIYLRDMDNFTTRLVSTAADGSFTGSGRQPSISADGRYVAFTSDSANLVADDTNHSSDIFVRDMTTGAISLISRTSSGAQRTTGSTSPAISADGRYVAYVSNGVHIHDLTTGTTTTVIAGGTTVRLSLSTDGRYLAFDTDRPGPGDTNGLPDVFRWDQATNTSVRISTPRYDLTSPDMGGTSPSLSGDGRRIAFVTSTRLHVADTDGTDDVYVQNIPA</sequence>
<reference evidence="10 11" key="1">
    <citation type="submission" date="2018-11" db="EMBL/GenBank/DDBJ databases">
        <title>Sequencing the genomes of 1000 actinobacteria strains.</title>
        <authorList>
            <person name="Klenk H.-P."/>
        </authorList>
    </citation>
    <scope>NUCLEOTIDE SEQUENCE [LARGE SCALE GENOMIC DNA]</scope>
    <source>
        <strain evidence="10 11">DSM 43634</strain>
    </source>
</reference>
<dbReference type="InterPro" id="IPR050131">
    <property type="entry name" value="Peptidase_S8_subtilisin-like"/>
</dbReference>
<dbReference type="InterPro" id="IPR036852">
    <property type="entry name" value="Peptidase_S8/S53_dom_sf"/>
</dbReference>
<feature type="domain" description="Inhibitor I9" evidence="9">
    <location>
        <begin position="55"/>
        <end position="99"/>
    </location>
</feature>
<name>A0A3N1GT98_9ACTN</name>
<dbReference type="InterPro" id="IPR023827">
    <property type="entry name" value="Peptidase_S8_Asp-AS"/>
</dbReference>
<evidence type="ECO:0000256" key="7">
    <source>
        <dbReference type="RuleBase" id="RU003355"/>
    </source>
</evidence>
<dbReference type="Gene3D" id="2.60.40.10">
    <property type="entry name" value="Immunoglobulins"/>
    <property type="match status" value="5"/>
</dbReference>
<evidence type="ECO:0000256" key="2">
    <source>
        <dbReference type="ARBA" id="ARBA00022670"/>
    </source>
</evidence>
<evidence type="ECO:0000256" key="5">
    <source>
        <dbReference type="PIRSR" id="PIRSR615500-1"/>
    </source>
</evidence>
<comment type="similarity">
    <text evidence="1 6 7">Belongs to the peptidase S8 family.</text>
</comment>
<dbReference type="InterPro" id="IPR015500">
    <property type="entry name" value="Peptidase_S8_subtilisin-rel"/>
</dbReference>
<evidence type="ECO:0000256" key="1">
    <source>
        <dbReference type="ARBA" id="ARBA00011073"/>
    </source>
</evidence>
<feature type="active site" description="Charge relay system" evidence="5 6">
    <location>
        <position position="172"/>
    </location>
</feature>
<keyword evidence="2 6" id="KW-0645">Protease</keyword>
<dbReference type="FunFam" id="3.40.50.200:FF:000014">
    <property type="entry name" value="Proteinase K"/>
    <property type="match status" value="1"/>
</dbReference>
<comment type="caution">
    <text evidence="10">The sequence shown here is derived from an EMBL/GenBank/DDBJ whole genome shotgun (WGS) entry which is preliminary data.</text>
</comment>
<proteinExistence type="inferred from homology"/>
<feature type="active site" description="Charge relay system" evidence="5 6">
    <location>
        <position position="324"/>
    </location>
</feature>
<feature type="active site" description="Charge relay system" evidence="5 6">
    <location>
        <position position="140"/>
    </location>
</feature>
<gene>
    <name evidence="10" type="ORF">EDD30_6482</name>
</gene>
<dbReference type="PRINTS" id="PR00723">
    <property type="entry name" value="SUBTILISIN"/>
</dbReference>
<dbReference type="Pfam" id="PF05345">
    <property type="entry name" value="He_PIG"/>
    <property type="match status" value="5"/>
</dbReference>
<dbReference type="PROSITE" id="PS00136">
    <property type="entry name" value="SUBTILASE_ASP"/>
    <property type="match status" value="1"/>
</dbReference>
<dbReference type="InterPro" id="IPR000209">
    <property type="entry name" value="Peptidase_S8/S53_dom"/>
</dbReference>
<dbReference type="InterPro" id="IPR011659">
    <property type="entry name" value="WD40"/>
</dbReference>
<accession>A0A3N1GT98</accession>
<feature type="domain" description="Peptidase S8/S53" evidence="8">
    <location>
        <begin position="138"/>
        <end position="360"/>
    </location>
</feature>
<dbReference type="Pfam" id="PF00082">
    <property type="entry name" value="Peptidase_S8"/>
    <property type="match status" value="1"/>
</dbReference>
<organism evidence="10 11">
    <name type="scientific">Couchioplanes caeruleus</name>
    <dbReference type="NCBI Taxonomy" id="56438"/>
    <lineage>
        <taxon>Bacteria</taxon>
        <taxon>Bacillati</taxon>
        <taxon>Actinomycetota</taxon>
        <taxon>Actinomycetes</taxon>
        <taxon>Micromonosporales</taxon>
        <taxon>Micromonosporaceae</taxon>
        <taxon>Couchioplanes</taxon>
    </lineage>
</organism>
<dbReference type="Proteomes" id="UP000271683">
    <property type="component" value="Unassembled WGS sequence"/>
</dbReference>
<dbReference type="PROSITE" id="PS51892">
    <property type="entry name" value="SUBTILASE"/>
    <property type="match status" value="1"/>
</dbReference>
<evidence type="ECO:0000256" key="6">
    <source>
        <dbReference type="PROSITE-ProRule" id="PRU01240"/>
    </source>
</evidence>
<dbReference type="SUPFAM" id="SSF82171">
    <property type="entry name" value="DPP6 N-terminal domain-like"/>
    <property type="match status" value="1"/>
</dbReference>
<dbReference type="AlphaFoldDB" id="A0A3N1GT98"/>
<dbReference type="InterPro" id="IPR011042">
    <property type="entry name" value="6-blade_b-propeller_TolB-like"/>
</dbReference>
<dbReference type="CDD" id="cd04077">
    <property type="entry name" value="Peptidases_S8_PCSK9_ProteinaseK_like"/>
    <property type="match status" value="1"/>
</dbReference>
<dbReference type="GO" id="GO:0005975">
    <property type="term" value="P:carbohydrate metabolic process"/>
    <property type="evidence" value="ECO:0007669"/>
    <property type="project" value="UniProtKB-ARBA"/>
</dbReference>
<dbReference type="GO" id="GO:0006508">
    <property type="term" value="P:proteolysis"/>
    <property type="evidence" value="ECO:0007669"/>
    <property type="project" value="UniProtKB-KW"/>
</dbReference>
<dbReference type="PROSITE" id="PS00137">
    <property type="entry name" value="SUBTILASE_HIS"/>
    <property type="match status" value="1"/>
</dbReference>
<dbReference type="PANTHER" id="PTHR43806">
    <property type="entry name" value="PEPTIDASE S8"/>
    <property type="match status" value="1"/>
</dbReference>
<evidence type="ECO:0000256" key="4">
    <source>
        <dbReference type="ARBA" id="ARBA00022825"/>
    </source>
</evidence>
<evidence type="ECO:0000256" key="3">
    <source>
        <dbReference type="ARBA" id="ARBA00022801"/>
    </source>
</evidence>
<dbReference type="EMBL" id="RJKL01000001">
    <property type="protein sequence ID" value="ROP33495.1"/>
    <property type="molecule type" value="Genomic_DNA"/>
</dbReference>
<dbReference type="InterPro" id="IPR013783">
    <property type="entry name" value="Ig-like_fold"/>
</dbReference>
<dbReference type="InterPro" id="IPR023828">
    <property type="entry name" value="Peptidase_S8_Ser-AS"/>
</dbReference>
<dbReference type="InterPro" id="IPR037045">
    <property type="entry name" value="S8pro/Inhibitor_I9_sf"/>
</dbReference>
<dbReference type="InterPro" id="IPR034193">
    <property type="entry name" value="PCSK9_ProteinaseK-like"/>
</dbReference>
<dbReference type="Pfam" id="PF07676">
    <property type="entry name" value="PD40"/>
    <property type="match status" value="3"/>
</dbReference>
<dbReference type="SUPFAM" id="SSF52743">
    <property type="entry name" value="Subtilisin-like"/>
    <property type="match status" value="1"/>
</dbReference>
<keyword evidence="3 6" id="KW-0378">Hydrolase</keyword>
<dbReference type="Gene3D" id="2.120.10.30">
    <property type="entry name" value="TolB, C-terminal domain"/>
    <property type="match status" value="1"/>
</dbReference>
<dbReference type="GO" id="GO:0005615">
    <property type="term" value="C:extracellular space"/>
    <property type="evidence" value="ECO:0007669"/>
    <property type="project" value="TreeGrafter"/>
</dbReference>